<sequence length="62" mass="6846">MALINAFSKRYDLRKESGGAAVAVFDFSTAFDTFSSEVLEEQLDALGVSKHTIAWFMSYMSG</sequence>
<evidence type="ECO:0008006" key="3">
    <source>
        <dbReference type="Google" id="ProtNLM"/>
    </source>
</evidence>
<proteinExistence type="predicted"/>
<accession>A0A7T8KMG1</accession>
<dbReference type="Proteomes" id="UP000595437">
    <property type="component" value="Chromosome 2"/>
</dbReference>
<evidence type="ECO:0000313" key="2">
    <source>
        <dbReference type="Proteomes" id="UP000595437"/>
    </source>
</evidence>
<dbReference type="AlphaFoldDB" id="A0A7T8KMG1"/>
<protein>
    <recommendedName>
        <fullName evidence="3">Reverse transcriptase domain-containing protein</fullName>
    </recommendedName>
</protein>
<dbReference type="EMBL" id="CP045891">
    <property type="protein sequence ID" value="QQP58571.1"/>
    <property type="molecule type" value="Genomic_DNA"/>
</dbReference>
<evidence type="ECO:0000313" key="1">
    <source>
        <dbReference type="EMBL" id="QQP58571.1"/>
    </source>
</evidence>
<gene>
    <name evidence="1" type="ORF">FKW44_003937</name>
</gene>
<keyword evidence="2" id="KW-1185">Reference proteome</keyword>
<reference evidence="2" key="1">
    <citation type="submission" date="2021-01" db="EMBL/GenBank/DDBJ databases">
        <title>Caligus Genome Assembly.</title>
        <authorList>
            <person name="Gallardo-Escarate C."/>
        </authorList>
    </citation>
    <scope>NUCLEOTIDE SEQUENCE [LARGE SCALE GENOMIC DNA]</scope>
</reference>
<organism evidence="1 2">
    <name type="scientific">Caligus rogercresseyi</name>
    <name type="common">Sea louse</name>
    <dbReference type="NCBI Taxonomy" id="217165"/>
    <lineage>
        <taxon>Eukaryota</taxon>
        <taxon>Metazoa</taxon>
        <taxon>Ecdysozoa</taxon>
        <taxon>Arthropoda</taxon>
        <taxon>Crustacea</taxon>
        <taxon>Multicrustacea</taxon>
        <taxon>Hexanauplia</taxon>
        <taxon>Copepoda</taxon>
        <taxon>Siphonostomatoida</taxon>
        <taxon>Caligidae</taxon>
        <taxon>Caligus</taxon>
    </lineage>
</organism>
<name>A0A7T8KMG1_CALRO</name>